<comment type="subcellular location">
    <subcellularLocation>
        <location evidence="1">Secreted</location>
    </subcellularLocation>
</comment>
<feature type="signal peptide" evidence="5">
    <location>
        <begin position="1"/>
        <end position="31"/>
    </location>
</feature>
<keyword evidence="3" id="KW-0964">Secreted</keyword>
<dbReference type="GeneTree" id="ENSGT00530000064049"/>
<evidence type="ECO:0000256" key="3">
    <source>
        <dbReference type="ARBA" id="ARBA00022525"/>
    </source>
</evidence>
<evidence type="ECO:0000256" key="4">
    <source>
        <dbReference type="ARBA" id="ARBA00022729"/>
    </source>
</evidence>
<keyword evidence="4 5" id="KW-0732">Signal</keyword>
<dbReference type="InterPro" id="IPR033222">
    <property type="entry name" value="PLAC1_fam"/>
</dbReference>
<reference evidence="6 7" key="1">
    <citation type="journal article" date="2020" name="Nat. Commun.">
        <title>Donkey genomes provide new insights into domestication and selection for coat color.</title>
        <authorList>
            <person name="Wang"/>
            <person name="C."/>
            <person name="Li"/>
            <person name="H."/>
            <person name="Guo"/>
            <person name="Y."/>
            <person name="Huang"/>
            <person name="J."/>
            <person name="Sun"/>
            <person name="Y."/>
            <person name="Min"/>
            <person name="J."/>
            <person name="Wang"/>
            <person name="J."/>
            <person name="Fang"/>
            <person name="X."/>
            <person name="Zhao"/>
            <person name="Z."/>
            <person name="Wang"/>
            <person name="S."/>
            <person name="Zhang"/>
            <person name="Y."/>
            <person name="Liu"/>
            <person name="Q."/>
            <person name="Jiang"/>
            <person name="Q."/>
            <person name="Wang"/>
            <person name="X."/>
            <person name="Guo"/>
            <person name="Y."/>
            <person name="Yang"/>
            <person name="C."/>
            <person name="Wang"/>
            <person name="Y."/>
            <person name="Tian"/>
            <person name="F."/>
            <person name="Zhuang"/>
            <person name="G."/>
            <person name="Fan"/>
            <person name="Y."/>
            <person name="Gao"/>
            <person name="Q."/>
            <person name="Li"/>
            <person name="Y."/>
            <person name="Ju"/>
            <person name="Z."/>
            <person name="Li"/>
            <person name="J."/>
            <person name="Li"/>
            <person name="R."/>
            <person name="Hou"/>
            <person name="M."/>
            <person name="Yang"/>
            <person name="G."/>
            <person name="Liu"/>
            <person name="G."/>
            <person name="Liu"/>
            <person name="W."/>
            <person name="Guo"/>
            <person name="J."/>
            <person name="Pan"/>
            <person name="S."/>
            <person name="Fan"/>
            <person name="G."/>
            <person name="Zhang"/>
            <person name="W."/>
            <person name="Zhang"/>
            <person name="R."/>
            <person name="Yu"/>
            <person name="J."/>
            <person name="Zhang"/>
            <person name="X."/>
            <person name="Yin"/>
            <person name="Q."/>
            <person name="Ji"/>
            <person name="C."/>
            <person name="Jin"/>
            <person name="Y."/>
            <person name="Yue"/>
            <person name="G."/>
            <person name="Liu"/>
            <person name="M."/>
            <person name="Xu"/>
            <person name="J."/>
            <person name="Liu"/>
            <person name="S."/>
            <person name="Jordana"/>
            <person name="J."/>
            <person name="Noce"/>
            <person name="A."/>
            <person name="Amills"/>
            <person name="M."/>
            <person name="Wu"/>
            <person name="D.D."/>
            <person name="Li"/>
            <person name="S."/>
            <person name="Zhou"/>
            <person name="X. and Zhong"/>
            <person name="J."/>
        </authorList>
    </citation>
    <scope>NUCLEOTIDE SEQUENCE [LARGE SCALE GENOMIC DNA]</scope>
</reference>
<reference evidence="6" key="2">
    <citation type="submission" date="2025-08" db="UniProtKB">
        <authorList>
            <consortium name="Ensembl"/>
        </authorList>
    </citation>
    <scope>IDENTIFICATION</scope>
</reference>
<gene>
    <name evidence="6" type="primary">LOC123278070</name>
</gene>
<feature type="chain" id="PRO_5040150245" evidence="5">
    <location>
        <begin position="32"/>
        <end position="238"/>
    </location>
</feature>
<dbReference type="AlphaFoldDB" id="A0A9L0JU33"/>
<dbReference type="Ensembl" id="ENSEAST00005066685.1">
    <property type="protein sequence ID" value="ENSEASP00005056826.1"/>
    <property type="gene ID" value="ENSEASG00005038115.1"/>
</dbReference>
<proteinExistence type="inferred from homology"/>
<dbReference type="Gene3D" id="2.60.40.3210">
    <property type="entry name" value="Zona pellucida, ZP-N domain"/>
    <property type="match status" value="1"/>
</dbReference>
<reference evidence="6" key="3">
    <citation type="submission" date="2025-09" db="UniProtKB">
        <authorList>
            <consortium name="Ensembl"/>
        </authorList>
    </citation>
    <scope>IDENTIFICATION</scope>
</reference>
<evidence type="ECO:0000313" key="6">
    <source>
        <dbReference type="Ensembl" id="ENSEASP00005056826.1"/>
    </source>
</evidence>
<organism evidence="6 7">
    <name type="scientific">Equus asinus</name>
    <name type="common">Donkey</name>
    <name type="synonym">Equus africanus asinus</name>
    <dbReference type="NCBI Taxonomy" id="9793"/>
    <lineage>
        <taxon>Eukaryota</taxon>
        <taxon>Metazoa</taxon>
        <taxon>Chordata</taxon>
        <taxon>Craniata</taxon>
        <taxon>Vertebrata</taxon>
        <taxon>Euteleostomi</taxon>
        <taxon>Mammalia</taxon>
        <taxon>Eutheria</taxon>
        <taxon>Laurasiatheria</taxon>
        <taxon>Perissodactyla</taxon>
        <taxon>Equidae</taxon>
        <taxon>Equus</taxon>
    </lineage>
</organism>
<dbReference type="PANTHER" id="PTHR14380">
    <property type="entry name" value="PLACENTA-SPECIFIC PROTEIN 1"/>
    <property type="match status" value="1"/>
</dbReference>
<sequence>MDVALGSGRMKVFLALGGLRLLFALIWTCSGEQPVYVRCRPSWFLARVKSTAFGNDLPVAPDEVFLGDQCPVTSVYPGFYEFQYHPTDCNIRIEVLPEDRLLFISQITFKSKFSDLEASIPVACAVPRHPAPKKIITGNDTNQQSGPPKRSGIANLYVGETNNQKVRAPVGQCPEECRPRLSTQVVIAMSKRGCFDYWSNTTTKSKIRLKSFQGSLNGSRPESGVCLFLGNTCNCFQK</sequence>
<comment type="similarity">
    <text evidence="2">Belongs to the PLAC1 family.</text>
</comment>
<evidence type="ECO:0000313" key="7">
    <source>
        <dbReference type="Proteomes" id="UP000694387"/>
    </source>
</evidence>
<evidence type="ECO:0000256" key="5">
    <source>
        <dbReference type="SAM" id="SignalP"/>
    </source>
</evidence>
<dbReference type="GO" id="GO:0005576">
    <property type="term" value="C:extracellular region"/>
    <property type="evidence" value="ECO:0007669"/>
    <property type="project" value="UniProtKB-SubCell"/>
</dbReference>
<keyword evidence="7" id="KW-1185">Reference proteome</keyword>
<dbReference type="Proteomes" id="UP000694387">
    <property type="component" value="Chromosome 17"/>
</dbReference>
<evidence type="ECO:0000256" key="2">
    <source>
        <dbReference type="ARBA" id="ARBA00010071"/>
    </source>
</evidence>
<dbReference type="PANTHER" id="PTHR14380:SF3">
    <property type="entry name" value="OOCYTE-SECRETED PROTEIN 1"/>
    <property type="match status" value="1"/>
</dbReference>
<evidence type="ECO:0000256" key="1">
    <source>
        <dbReference type="ARBA" id="ARBA00004613"/>
    </source>
</evidence>
<name>A0A9L0JU33_EQUAS</name>
<accession>A0A9L0JU33</accession>
<protein>
    <submittedName>
        <fullName evidence="6">Uncharacterized protein</fullName>
    </submittedName>
</protein>